<name>A0A9Y4NTJ9_9TELE</name>
<evidence type="ECO:0000256" key="4">
    <source>
        <dbReference type="ARBA" id="ARBA00022989"/>
    </source>
</evidence>
<dbReference type="CTD" id="64582"/>
<dbReference type="GO" id="GO:0005886">
    <property type="term" value="C:plasma membrane"/>
    <property type="evidence" value="ECO:0007669"/>
    <property type="project" value="UniProtKB-SubCell"/>
</dbReference>
<keyword evidence="3 9" id="KW-0812">Transmembrane</keyword>
<dbReference type="SUPFAM" id="SSF81321">
    <property type="entry name" value="Family A G protein-coupled receptor-like"/>
    <property type="match status" value="1"/>
</dbReference>
<dbReference type="PROSITE" id="PS00237">
    <property type="entry name" value="G_PROTEIN_RECEP_F1_1"/>
    <property type="match status" value="1"/>
</dbReference>
<dbReference type="Proteomes" id="UP000694891">
    <property type="component" value="Unplaced"/>
</dbReference>
<gene>
    <name evidence="14" type="primary">gpr135</name>
</gene>
<feature type="transmembrane region" description="Helical" evidence="11">
    <location>
        <begin position="440"/>
        <end position="459"/>
    </location>
</feature>
<comment type="similarity">
    <text evidence="9">Belongs to the G-protein coupled receptor 1 family.</text>
</comment>
<evidence type="ECO:0000256" key="1">
    <source>
        <dbReference type="ARBA" id="ARBA00004651"/>
    </source>
</evidence>
<feature type="transmembrane region" description="Helical" evidence="11">
    <location>
        <begin position="325"/>
        <end position="347"/>
    </location>
</feature>
<feature type="compositionally biased region" description="Basic and acidic residues" evidence="10">
    <location>
        <begin position="20"/>
        <end position="32"/>
    </location>
</feature>
<dbReference type="GO" id="GO:0004930">
    <property type="term" value="F:G protein-coupled receptor activity"/>
    <property type="evidence" value="ECO:0007669"/>
    <property type="project" value="UniProtKB-KW"/>
</dbReference>
<dbReference type="AlphaFoldDB" id="A0A9Y4NTJ9"/>
<comment type="subcellular location">
    <subcellularLocation>
        <location evidence="1">Cell membrane</location>
        <topology evidence="1">Multi-pass membrane protein</topology>
    </subcellularLocation>
</comment>
<keyword evidence="8 9" id="KW-0807">Transducer</keyword>
<dbReference type="PROSITE" id="PS50262">
    <property type="entry name" value="G_PROTEIN_RECEP_F1_2"/>
    <property type="match status" value="1"/>
</dbReference>
<dbReference type="PANTHER" id="PTHR22752">
    <property type="entry name" value="G PROTEIN-COUPLED RECEPTOR"/>
    <property type="match status" value="1"/>
</dbReference>
<keyword evidence="2" id="KW-1003">Cell membrane</keyword>
<dbReference type="InterPro" id="IPR000276">
    <property type="entry name" value="GPCR_Rhodpsn"/>
</dbReference>
<evidence type="ECO:0000259" key="12">
    <source>
        <dbReference type="PROSITE" id="PS50262"/>
    </source>
</evidence>
<dbReference type="Pfam" id="PF00001">
    <property type="entry name" value="7tm_1"/>
    <property type="match status" value="1"/>
</dbReference>
<keyword evidence="7 9" id="KW-0675">Receptor</keyword>
<feature type="transmembrane region" description="Helical" evidence="11">
    <location>
        <begin position="487"/>
        <end position="512"/>
    </location>
</feature>
<feature type="transmembrane region" description="Helical" evidence="11">
    <location>
        <begin position="359"/>
        <end position="380"/>
    </location>
</feature>
<dbReference type="RefSeq" id="XP_008303296.1">
    <property type="nucleotide sequence ID" value="XM_008305074.1"/>
</dbReference>
<keyword evidence="5 9" id="KW-0297">G-protein coupled receptor</keyword>
<dbReference type="Gene3D" id="3.30.70.1820">
    <property type="entry name" value="L1 transposable element, RRM domain"/>
    <property type="match status" value="1"/>
</dbReference>
<feature type="transmembrane region" description="Helical" evidence="11">
    <location>
        <begin position="544"/>
        <end position="568"/>
    </location>
</feature>
<protein>
    <submittedName>
        <fullName evidence="14">Probable G-protein coupled receptor 135</fullName>
    </submittedName>
</protein>
<evidence type="ECO:0000313" key="13">
    <source>
        <dbReference type="Proteomes" id="UP000694891"/>
    </source>
</evidence>
<evidence type="ECO:0000256" key="6">
    <source>
        <dbReference type="ARBA" id="ARBA00023136"/>
    </source>
</evidence>
<evidence type="ECO:0000256" key="2">
    <source>
        <dbReference type="ARBA" id="ARBA00022475"/>
    </source>
</evidence>
<dbReference type="GeneID" id="103374919"/>
<dbReference type="CDD" id="cd15212">
    <property type="entry name" value="7tmA_GPR135"/>
    <property type="match status" value="1"/>
</dbReference>
<keyword evidence="6 11" id="KW-0472">Membrane</keyword>
<keyword evidence="4 11" id="KW-1133">Transmembrane helix</keyword>
<evidence type="ECO:0000256" key="9">
    <source>
        <dbReference type="RuleBase" id="RU000688"/>
    </source>
</evidence>
<feature type="transmembrane region" description="Helical" evidence="11">
    <location>
        <begin position="580"/>
        <end position="598"/>
    </location>
</feature>
<evidence type="ECO:0000313" key="14">
    <source>
        <dbReference type="RefSeq" id="XP_008303296.1"/>
    </source>
</evidence>
<accession>A0A9Y4NTJ9</accession>
<dbReference type="PANTHER" id="PTHR22752:SF3">
    <property type="entry name" value="G-PROTEIN COUPLED RECEPTOR 135"/>
    <property type="match status" value="1"/>
</dbReference>
<feature type="transmembrane region" description="Helical" evidence="11">
    <location>
        <begin position="400"/>
        <end position="419"/>
    </location>
</feature>
<evidence type="ECO:0000256" key="10">
    <source>
        <dbReference type="SAM" id="MobiDB-lite"/>
    </source>
</evidence>
<keyword evidence="13" id="KW-1185">Reference proteome</keyword>
<feature type="domain" description="G-protein coupled receptors family 1 profile" evidence="12">
    <location>
        <begin position="338"/>
        <end position="596"/>
    </location>
</feature>
<dbReference type="InterPro" id="IPR017452">
    <property type="entry name" value="GPCR_Rhodpsn_7TM"/>
</dbReference>
<proteinExistence type="inferred from homology"/>
<reference evidence="14" key="1">
    <citation type="submission" date="2025-08" db="UniProtKB">
        <authorList>
            <consortium name="RefSeq"/>
        </authorList>
    </citation>
    <scope>IDENTIFICATION</scope>
</reference>
<feature type="region of interest" description="Disordered" evidence="10">
    <location>
        <begin position="20"/>
        <end position="53"/>
    </location>
</feature>
<evidence type="ECO:0000256" key="11">
    <source>
        <dbReference type="SAM" id="Phobius"/>
    </source>
</evidence>
<evidence type="ECO:0000256" key="3">
    <source>
        <dbReference type="ARBA" id="ARBA00022692"/>
    </source>
</evidence>
<evidence type="ECO:0000256" key="5">
    <source>
        <dbReference type="ARBA" id="ARBA00023040"/>
    </source>
</evidence>
<dbReference type="PRINTS" id="PR00237">
    <property type="entry name" value="GPCRRHODOPSN"/>
</dbReference>
<dbReference type="Gene3D" id="1.20.1070.10">
    <property type="entry name" value="Rhodopsin 7-helix transmembrane proteins"/>
    <property type="match status" value="1"/>
</dbReference>
<sequence>MHAYARERLDDQLKVVDSLIDKEEEPTREHLLEAPSGPKSKRKKKKLASDEPEDCEMVPLSILERIEKRLQSLEDTVKEKTKTTKRKTSVMAGQMNTLQAEAAALGKTNTELCDKYNNMDAYSRRWNLRVAGILKKTGEDIKKTIIDLFGQISPDIGNQLALTVDIVHRVGPRSGHECSSRHVFIRFLSRSHKDKIWRDARTADFLKERRIKIMEDLMQEAKESRNQLWPQVERARKERKKAGFRGAHTNIDGKRITAKDMVVSIVTSLVTATIEATVQTTGNLSTFKDQRGSEFSPVHQASTPSVLSAAESNSVLQGITVATQALVLLSIFLLSSLGNLAVVIVIIKHRQLRTVTNAFIMSLSLSDFLTAVLCLPFSFAMLFSKDGIWIFGDHFCVANGFFNTCFGIISILTMTLISFDRYYAIVRQPQAKIGRQKATQLLIAVWLIAVIFSLPWYLLVRTPTEFHKRGFYHCMYAFHSGTSRMGAAYSVCLIVVCYLLPFSLMCFCHYNICKTVRLSEIRVRPVTTYAYLLRFYSEMRTATTVLIMIVFIIFCWGPYCLMGLVTAIGDYTFNPAMDTVAIWLAWANGAINPLIYALRNPNIAMLLGRSREEGYRTRNIAAYLSSQTQNREICLNQAERIRDRYVSRVGVNNNSRLSSSSSGKAGGGGEVAMWACKNPAVFFCRDAQHDNVTLPNSVCASKMRTADTSL</sequence>
<evidence type="ECO:0000256" key="7">
    <source>
        <dbReference type="ARBA" id="ARBA00023170"/>
    </source>
</evidence>
<organism evidence="13 14">
    <name type="scientific">Stegastes partitus</name>
    <name type="common">bicolor damselfish</name>
    <dbReference type="NCBI Taxonomy" id="144197"/>
    <lineage>
        <taxon>Eukaryota</taxon>
        <taxon>Metazoa</taxon>
        <taxon>Chordata</taxon>
        <taxon>Craniata</taxon>
        <taxon>Vertebrata</taxon>
        <taxon>Euteleostomi</taxon>
        <taxon>Actinopterygii</taxon>
        <taxon>Neopterygii</taxon>
        <taxon>Teleostei</taxon>
        <taxon>Neoteleostei</taxon>
        <taxon>Acanthomorphata</taxon>
        <taxon>Ovalentaria</taxon>
        <taxon>Pomacentridae</taxon>
        <taxon>Stegastes</taxon>
    </lineage>
</organism>
<evidence type="ECO:0000256" key="8">
    <source>
        <dbReference type="ARBA" id="ARBA00023224"/>
    </source>
</evidence>